<proteinExistence type="predicted"/>
<keyword evidence="3" id="KW-0378">Hydrolase</keyword>
<feature type="binding site" evidence="7">
    <location>
        <position position="245"/>
    </location>
    <ligand>
        <name>Zn(2+)</name>
        <dbReference type="ChEBI" id="CHEBI:29105"/>
        <label>2</label>
        <note>catalytic</note>
    </ligand>
</feature>
<dbReference type="VEuPathDB" id="FungiDB:JI435_045630"/>
<keyword evidence="4 7" id="KW-0862">Zinc</keyword>
<dbReference type="GO" id="GO:0008270">
    <property type="term" value="F:zinc ion binding"/>
    <property type="evidence" value="ECO:0007669"/>
    <property type="project" value="InterPro"/>
</dbReference>
<keyword evidence="7" id="KW-0106">Calcium</keyword>
<feature type="binding site" evidence="7">
    <location>
        <position position="251"/>
    </location>
    <ligand>
        <name>Zn(2+)</name>
        <dbReference type="ChEBI" id="CHEBI:29105"/>
        <label>2</label>
        <note>catalytic</note>
    </ligand>
</feature>
<dbReference type="SUPFAM" id="SSF55486">
    <property type="entry name" value="Metalloproteases ('zincins'), catalytic domain"/>
    <property type="match status" value="1"/>
</dbReference>
<dbReference type="InterPro" id="IPR036365">
    <property type="entry name" value="PGBD-like_sf"/>
</dbReference>
<evidence type="ECO:0000256" key="8">
    <source>
        <dbReference type="SAM" id="SignalP"/>
    </source>
</evidence>
<evidence type="ECO:0000256" key="2">
    <source>
        <dbReference type="ARBA" id="ARBA00022723"/>
    </source>
</evidence>
<organism evidence="10 11">
    <name type="scientific">Phaeosphaeria nodorum (strain SN15 / ATCC MYA-4574 / FGSC 10173)</name>
    <name type="common">Glume blotch fungus</name>
    <name type="synonym">Parastagonospora nodorum</name>
    <dbReference type="NCBI Taxonomy" id="321614"/>
    <lineage>
        <taxon>Eukaryota</taxon>
        <taxon>Fungi</taxon>
        <taxon>Dikarya</taxon>
        <taxon>Ascomycota</taxon>
        <taxon>Pezizomycotina</taxon>
        <taxon>Dothideomycetes</taxon>
        <taxon>Pleosporomycetidae</taxon>
        <taxon>Pleosporales</taxon>
        <taxon>Pleosporineae</taxon>
        <taxon>Phaeosphaeriaceae</taxon>
        <taxon>Parastagonospora</taxon>
    </lineage>
</organism>
<evidence type="ECO:0000256" key="3">
    <source>
        <dbReference type="ARBA" id="ARBA00022801"/>
    </source>
</evidence>
<keyword evidence="2 7" id="KW-0479">Metal-binding</keyword>
<evidence type="ECO:0000313" key="11">
    <source>
        <dbReference type="Proteomes" id="UP000663193"/>
    </source>
</evidence>
<dbReference type="InterPro" id="IPR001818">
    <property type="entry name" value="Pept_M10_metallopeptidase"/>
</dbReference>
<dbReference type="GO" id="GO:0031012">
    <property type="term" value="C:extracellular matrix"/>
    <property type="evidence" value="ECO:0007669"/>
    <property type="project" value="InterPro"/>
</dbReference>
<evidence type="ECO:0000256" key="1">
    <source>
        <dbReference type="ARBA" id="ARBA00022670"/>
    </source>
</evidence>
<feature type="domain" description="Peptidase metallopeptidase" evidence="9">
    <location>
        <begin position="133"/>
        <end position="284"/>
    </location>
</feature>
<dbReference type="GO" id="GO:0004222">
    <property type="term" value="F:metalloendopeptidase activity"/>
    <property type="evidence" value="ECO:0007669"/>
    <property type="project" value="InterPro"/>
</dbReference>
<dbReference type="InterPro" id="IPR021190">
    <property type="entry name" value="Pept_M10A"/>
</dbReference>
<evidence type="ECO:0000259" key="9">
    <source>
        <dbReference type="SMART" id="SM00235"/>
    </source>
</evidence>
<evidence type="ECO:0000313" key="10">
    <source>
        <dbReference type="EMBL" id="QRC98509.1"/>
    </source>
</evidence>
<name>A0A7U2F8T3_PHANO</name>
<dbReference type="SUPFAM" id="SSF47090">
    <property type="entry name" value="PGBD-like"/>
    <property type="match status" value="1"/>
</dbReference>
<dbReference type="InterPro" id="IPR024079">
    <property type="entry name" value="MetalloPept_cat_dom_sf"/>
</dbReference>
<dbReference type="SMART" id="SM00235">
    <property type="entry name" value="ZnMc"/>
    <property type="match status" value="1"/>
</dbReference>
<feature type="binding site" evidence="7">
    <location>
        <position position="187"/>
    </location>
    <ligand>
        <name>Ca(2+)</name>
        <dbReference type="ChEBI" id="CHEBI:29108"/>
        <label>2</label>
    </ligand>
</feature>
<feature type="binding site" evidence="7">
    <location>
        <position position="241"/>
    </location>
    <ligand>
        <name>Zn(2+)</name>
        <dbReference type="ChEBI" id="CHEBI:29105"/>
        <label>2</label>
        <note>catalytic</note>
    </ligand>
</feature>
<dbReference type="InterPro" id="IPR006026">
    <property type="entry name" value="Peptidase_Metallo"/>
</dbReference>
<feature type="signal peptide" evidence="8">
    <location>
        <begin position="1"/>
        <end position="18"/>
    </location>
</feature>
<dbReference type="PRINTS" id="PR00138">
    <property type="entry name" value="MATRIXIN"/>
</dbReference>
<feature type="chain" id="PRO_5031448643" description="Peptidase metallopeptidase domain-containing protein" evidence="8">
    <location>
        <begin position="19"/>
        <end position="563"/>
    </location>
</feature>
<dbReference type="PANTHER" id="PTHR10201">
    <property type="entry name" value="MATRIX METALLOPROTEINASE"/>
    <property type="match status" value="1"/>
</dbReference>
<feature type="binding site" description="in inhibited form" evidence="7">
    <location>
        <position position="109"/>
    </location>
    <ligand>
        <name>Zn(2+)</name>
        <dbReference type="ChEBI" id="CHEBI:29105"/>
        <label>2</label>
        <note>catalytic</note>
    </ligand>
</feature>
<evidence type="ECO:0000256" key="5">
    <source>
        <dbReference type="ARBA" id="ARBA00023049"/>
    </source>
</evidence>
<feature type="active site" evidence="6">
    <location>
        <position position="242"/>
    </location>
</feature>
<comment type="cofactor">
    <cofactor evidence="7">
        <name>Zn(2+)</name>
        <dbReference type="ChEBI" id="CHEBI:29105"/>
    </cofactor>
    <text evidence="7">Binds 2 Zn(2+) ions per subunit.</text>
</comment>
<evidence type="ECO:0000256" key="4">
    <source>
        <dbReference type="ARBA" id="ARBA00022833"/>
    </source>
</evidence>
<evidence type="ECO:0000256" key="6">
    <source>
        <dbReference type="PIRSR" id="PIRSR621190-1"/>
    </source>
</evidence>
<dbReference type="Pfam" id="PF00413">
    <property type="entry name" value="Peptidase_M10"/>
    <property type="match status" value="1"/>
</dbReference>
<keyword evidence="11" id="KW-1185">Reference proteome</keyword>
<keyword evidence="1" id="KW-0645">Protease</keyword>
<protein>
    <recommendedName>
        <fullName evidence="9">Peptidase metallopeptidase domain-containing protein</fullName>
    </recommendedName>
</protein>
<evidence type="ECO:0000256" key="7">
    <source>
        <dbReference type="PIRSR" id="PIRSR621190-2"/>
    </source>
</evidence>
<feature type="binding site" evidence="7">
    <location>
        <position position="152"/>
    </location>
    <ligand>
        <name>Ca(2+)</name>
        <dbReference type="ChEBI" id="CHEBI:29108"/>
        <label>1</label>
    </ligand>
</feature>
<dbReference type="Proteomes" id="UP000663193">
    <property type="component" value="Chromosome 8"/>
</dbReference>
<feature type="binding site" evidence="7">
    <location>
        <position position="199"/>
    </location>
    <ligand>
        <name>Zn(2+)</name>
        <dbReference type="ChEBI" id="CHEBI:29105"/>
        <label>1</label>
    </ligand>
</feature>
<dbReference type="GO" id="GO:0006508">
    <property type="term" value="P:proteolysis"/>
    <property type="evidence" value="ECO:0007669"/>
    <property type="project" value="UniProtKB-KW"/>
</dbReference>
<gene>
    <name evidence="10" type="ORF">JI435_045630</name>
</gene>
<reference evidence="11" key="1">
    <citation type="journal article" date="2021" name="BMC Genomics">
        <title>Chromosome-level genome assembly and manually-curated proteome of model necrotroph Parastagonospora nodorum Sn15 reveals a genome-wide trove of candidate effector homologs, and redundancy of virulence-related functions within an accessory chromosome.</title>
        <authorList>
            <person name="Bertazzoni S."/>
            <person name="Jones D.A.B."/>
            <person name="Phan H.T."/>
            <person name="Tan K.-C."/>
            <person name="Hane J.K."/>
        </authorList>
    </citation>
    <scope>NUCLEOTIDE SEQUENCE [LARGE SCALE GENOMIC DNA]</scope>
    <source>
        <strain evidence="11">SN15 / ATCC MYA-4574 / FGSC 10173)</strain>
    </source>
</reference>
<dbReference type="AlphaFoldDB" id="A0A7U2F8T3"/>
<feature type="binding site" evidence="7">
    <location>
        <position position="225"/>
    </location>
    <ligand>
        <name>Ca(2+)</name>
        <dbReference type="ChEBI" id="CHEBI:29108"/>
        <label>1</label>
    </ligand>
</feature>
<keyword evidence="5" id="KW-0482">Metalloprotease</keyword>
<dbReference type="OrthoDB" id="65569at2759"/>
<sequence>MILLPLLLLLGGVPCSLASPHRNIGRGNIAIIPSASPTKPSLPSATLDQKQHSKHVNDFYKLYGWLRPNTIVPDEDLTKAIRKIQRVLDEPVDGIFSDKMMDIMTKPRCGTDQPYNATAAEAPAGLHRRYVVWGSKWAKSTVTWRFDSYSSDLPQAQQQSTVSAAFASWMNFMPIVFQQAAPNARADIYIKFKSLGREDTRYGFTSMVSDGVYLQSGSINVTLNDDYAWTDDRLFSYTATHEIGHALGLSHSAVEAAVMFAYYGGLIRPLHPDDKMGIHEIYGWKTPQWSRIDANSGTRNIMQVTSTASTSSVNDGLYQLRSNGQILRYANSAWSSPDNNPDTIQIAGAAGKLYQRHTDGSTYLWTGTSQSWTPIGAASENVIDIVAASDQLYSRRKDGWVVRYTGTGTSWVTIEQPTASISRQIAITDSKTLWNLLSTGDLVRSTWPHTSGSWQIVDQNSANVAIAVGGNDFYKLQADGLVVFLNLKEYYWQIIEDAGAVGIHASGDFLYSRHGDGTVWRYTGTQYVWEEVDERGDVVSVVGDRMGGVWKMVVGGEIWKLVS</sequence>
<dbReference type="PANTHER" id="PTHR10201:SF323">
    <property type="entry name" value="MATRIX METALLOPROTEINASE-21"/>
    <property type="match status" value="1"/>
</dbReference>
<dbReference type="Gene3D" id="3.40.390.10">
    <property type="entry name" value="Collagenase (Catalytic Domain)"/>
    <property type="match status" value="1"/>
</dbReference>
<dbReference type="EMBL" id="CP069030">
    <property type="protein sequence ID" value="QRC98509.1"/>
    <property type="molecule type" value="Genomic_DNA"/>
</dbReference>
<feature type="binding site" evidence="7">
    <location>
        <position position="259"/>
    </location>
    <ligand>
        <name>Zn(2+)</name>
        <dbReference type="ChEBI" id="CHEBI:29105"/>
        <label>2</label>
        <note>catalytic</note>
    </ligand>
</feature>
<comment type="cofactor">
    <cofactor evidence="7">
        <name>Ca(2+)</name>
        <dbReference type="ChEBI" id="CHEBI:29108"/>
    </cofactor>
    <text evidence="7">Can bind about 5 Ca(2+) ions per subunit.</text>
</comment>
<keyword evidence="8" id="KW-0732">Signal</keyword>
<accession>A0A7U2F8T3</accession>